<dbReference type="KEGG" id="rue:DT065_07110"/>
<dbReference type="Proteomes" id="UP000252100">
    <property type="component" value="Chromosome"/>
</dbReference>
<dbReference type="Gene3D" id="1.10.357.10">
    <property type="entry name" value="Tetracycline Repressor, domain 2"/>
    <property type="match status" value="1"/>
</dbReference>
<evidence type="ECO:0000313" key="7">
    <source>
        <dbReference type="Proteomes" id="UP000252100"/>
    </source>
</evidence>
<dbReference type="Pfam" id="PF00440">
    <property type="entry name" value="TetR_N"/>
    <property type="match status" value="1"/>
</dbReference>
<dbReference type="EMBL" id="CP031092">
    <property type="protein sequence ID" value="AXF55819.1"/>
    <property type="molecule type" value="Genomic_DNA"/>
</dbReference>
<proteinExistence type="predicted"/>
<evidence type="ECO:0000259" key="5">
    <source>
        <dbReference type="PROSITE" id="PS50977"/>
    </source>
</evidence>
<feature type="domain" description="HTH tetR-type" evidence="5">
    <location>
        <begin position="1"/>
        <end position="61"/>
    </location>
</feature>
<evidence type="ECO:0000256" key="2">
    <source>
        <dbReference type="ARBA" id="ARBA00023125"/>
    </source>
</evidence>
<dbReference type="InterPro" id="IPR009057">
    <property type="entry name" value="Homeodomain-like_sf"/>
</dbReference>
<evidence type="ECO:0000256" key="3">
    <source>
        <dbReference type="ARBA" id="ARBA00023163"/>
    </source>
</evidence>
<dbReference type="InterPro" id="IPR036271">
    <property type="entry name" value="Tet_transcr_reg_TetR-rel_C_sf"/>
</dbReference>
<dbReference type="SUPFAM" id="SSF48498">
    <property type="entry name" value="Tetracyclin repressor-like, C-terminal domain"/>
    <property type="match status" value="1"/>
</dbReference>
<evidence type="ECO:0000256" key="1">
    <source>
        <dbReference type="ARBA" id="ARBA00023015"/>
    </source>
</evidence>
<keyword evidence="1" id="KW-0805">Transcription regulation</keyword>
<dbReference type="SUPFAM" id="SSF46689">
    <property type="entry name" value="Homeodomain-like"/>
    <property type="match status" value="1"/>
</dbReference>
<evidence type="ECO:0000256" key="4">
    <source>
        <dbReference type="PROSITE-ProRule" id="PRU00335"/>
    </source>
</evidence>
<evidence type="ECO:0000313" key="6">
    <source>
        <dbReference type="EMBL" id="AXF55819.1"/>
    </source>
</evidence>
<feature type="DNA-binding region" description="H-T-H motif" evidence="4">
    <location>
        <begin position="24"/>
        <end position="43"/>
    </location>
</feature>
<protein>
    <submittedName>
        <fullName evidence="6">TetR/AcrR family transcriptional regulator</fullName>
    </submittedName>
</protein>
<keyword evidence="7" id="KW-1185">Reference proteome</keyword>
<sequence>MHTKEKILEESLELFAINGYEGTSMTKIADKVGIKKSSLYAHYKSKEVLFVEVAKEMVDQNVEFVRRSLDEQAPDVKTVLYKSFKTHIHDMATDDASIQFYNRFMQNPPNGLGGELTASVEKSEKQARGLLENVIAKGQASKEVTADLDATSIAHMYFCLIEGLANETTVYTLEEVERHAESVWVIFWRGVKI</sequence>
<dbReference type="InterPro" id="IPR001647">
    <property type="entry name" value="HTH_TetR"/>
</dbReference>
<dbReference type="OrthoDB" id="509229at2"/>
<dbReference type="PROSITE" id="PS50977">
    <property type="entry name" value="HTH_TETR_2"/>
    <property type="match status" value="1"/>
</dbReference>
<dbReference type="RefSeq" id="WP_114372043.1">
    <property type="nucleotide sequence ID" value="NZ_CP031092.1"/>
</dbReference>
<name>A0A345BXY8_9BACI</name>
<dbReference type="AlphaFoldDB" id="A0A345BXY8"/>
<keyword evidence="3" id="KW-0804">Transcription</keyword>
<organism evidence="6 7">
    <name type="scientific">Salicibibacter kimchii</name>
    <dbReference type="NCBI Taxonomy" id="2099786"/>
    <lineage>
        <taxon>Bacteria</taxon>
        <taxon>Bacillati</taxon>
        <taxon>Bacillota</taxon>
        <taxon>Bacilli</taxon>
        <taxon>Bacillales</taxon>
        <taxon>Bacillaceae</taxon>
        <taxon>Salicibibacter</taxon>
    </lineage>
</organism>
<dbReference type="PANTHER" id="PTHR47506:SF1">
    <property type="entry name" value="HTH-TYPE TRANSCRIPTIONAL REGULATOR YJDC"/>
    <property type="match status" value="1"/>
</dbReference>
<gene>
    <name evidence="6" type="ORF">DT065_07110</name>
</gene>
<dbReference type="PRINTS" id="PR00455">
    <property type="entry name" value="HTHTETR"/>
</dbReference>
<reference evidence="6 7" key="1">
    <citation type="journal article" date="2018" name="J. Microbiol.">
        <title>Salicibibacter kimchii gen. nov., sp. nov., a moderately halophilic and alkalitolerant bacterium in the family Bacillaceae, isolated from kimchi.</title>
        <authorList>
            <person name="Jang J.Y."/>
            <person name="Oh Y.J."/>
            <person name="Lim S.K."/>
            <person name="Park H.K."/>
            <person name="Lee C."/>
            <person name="Kim J.Y."/>
            <person name="Lee M.A."/>
            <person name="Choi H.J."/>
        </authorList>
    </citation>
    <scope>NUCLEOTIDE SEQUENCE [LARGE SCALE GENOMIC DNA]</scope>
    <source>
        <strain evidence="6 7">NKC1-1</strain>
    </source>
</reference>
<dbReference type="Gene3D" id="1.10.10.60">
    <property type="entry name" value="Homeodomain-like"/>
    <property type="match status" value="1"/>
</dbReference>
<accession>A0A345BXY8</accession>
<dbReference type="GO" id="GO:0003677">
    <property type="term" value="F:DNA binding"/>
    <property type="evidence" value="ECO:0007669"/>
    <property type="project" value="UniProtKB-UniRule"/>
</dbReference>
<keyword evidence="2 4" id="KW-0238">DNA-binding</keyword>
<dbReference type="PANTHER" id="PTHR47506">
    <property type="entry name" value="TRANSCRIPTIONAL REGULATORY PROTEIN"/>
    <property type="match status" value="1"/>
</dbReference>